<gene>
    <name evidence="1" type="ORF">65p344</name>
</gene>
<name>E5DSH8_9CAUD</name>
<dbReference type="KEGG" id="vg:10323621"/>
<keyword evidence="2" id="KW-1185">Reference proteome</keyword>
<proteinExistence type="predicted"/>
<protein>
    <submittedName>
        <fullName evidence="1">Uncharacterized protein</fullName>
    </submittedName>
</protein>
<organism evidence="1 2">
    <name type="scientific">Aeromonas phage 65</name>
    <dbReference type="NCBI Taxonomy" id="2919549"/>
    <lineage>
        <taxon>Viruses</taxon>
        <taxon>Duplodnaviria</taxon>
        <taxon>Heunggongvirae</taxon>
        <taxon>Uroviricota</taxon>
        <taxon>Caudoviricetes</taxon>
        <taxon>Pantevenvirales</taxon>
        <taxon>Straboviridae</taxon>
        <taxon>Emmerichvirinae</taxon>
        <taxon>Ishigurovirus</taxon>
        <taxon>Ishigurovirus osborne</taxon>
    </lineage>
</organism>
<evidence type="ECO:0000313" key="2">
    <source>
        <dbReference type="Proteomes" id="UP000008727"/>
    </source>
</evidence>
<evidence type="ECO:0000313" key="1">
    <source>
        <dbReference type="EMBL" id="ADQ53352.1"/>
    </source>
</evidence>
<accession>E5DSH8</accession>
<reference evidence="1 2" key="1">
    <citation type="journal article" date="2010" name="Virol. J.">
        <title>Genomes of the T4-related bacteriophages as windows on microbial genome evolution.</title>
        <authorList>
            <person name="Petrov V.M."/>
            <person name="Ratnayaka S."/>
            <person name="Nolan J.M."/>
            <person name="Miller E.S."/>
            <person name="Karam J.D."/>
        </authorList>
    </citation>
    <scope>NUCLEOTIDE SEQUENCE [LARGE SCALE GENOMIC DNA]</scope>
</reference>
<dbReference type="RefSeq" id="YP_004301181.1">
    <property type="nucleotide sequence ID" value="NC_015251.1"/>
</dbReference>
<sequence>MNYIDDYGVQTDHGTQLGNLISEVIKEWIDDYDKHLPKESGQFFADLLYTMCTNESFLQRLHNVYCFRFNVYPDRYKDIPYSNKLRNQIFQIFICCANYEFARYKIVSRSKKREIDEA</sequence>
<dbReference type="Proteomes" id="UP000008727">
    <property type="component" value="Segment"/>
</dbReference>
<dbReference type="EMBL" id="GU459069">
    <property type="protein sequence ID" value="ADQ53352.1"/>
    <property type="molecule type" value="Genomic_DNA"/>
</dbReference>